<feature type="domain" description="Gram-positive cocci surface proteins LPxTG" evidence="6">
    <location>
        <begin position="66"/>
        <end position="104"/>
    </location>
</feature>
<evidence type="ECO:0000256" key="4">
    <source>
        <dbReference type="ARBA" id="ARBA00023088"/>
    </source>
</evidence>
<keyword evidence="1" id="KW-0134">Cell wall</keyword>
<sequence>MLVHKSSINQVQKEEVTYDTTSQTVEVEYTKLPDKETAVASNKQQVTLPTPKKQAKVQSKFVTTELPQTGEKRNSGLIATGLASIVASLGLTGIMKRKKRKNKN</sequence>
<keyword evidence="3" id="KW-0732">Signal</keyword>
<dbReference type="PROSITE" id="PS50847">
    <property type="entry name" value="GRAM_POS_ANCHORING"/>
    <property type="match status" value="1"/>
</dbReference>
<evidence type="ECO:0000313" key="7">
    <source>
        <dbReference type="EMBL" id="PTR95287.1"/>
    </source>
</evidence>
<keyword evidence="5" id="KW-0472">Membrane</keyword>
<evidence type="ECO:0000256" key="3">
    <source>
        <dbReference type="ARBA" id="ARBA00022729"/>
    </source>
</evidence>
<evidence type="ECO:0000313" key="8">
    <source>
        <dbReference type="Proteomes" id="UP000244552"/>
    </source>
</evidence>
<keyword evidence="4" id="KW-0572">Peptidoglycan-anchor</keyword>
<evidence type="ECO:0000256" key="1">
    <source>
        <dbReference type="ARBA" id="ARBA00022512"/>
    </source>
</evidence>
<dbReference type="EMBL" id="QAGV01000007">
    <property type="protein sequence ID" value="PTR95287.1"/>
    <property type="molecule type" value="Genomic_DNA"/>
</dbReference>
<dbReference type="AlphaFoldDB" id="A0ABD6XH07"/>
<feature type="transmembrane region" description="Helical" evidence="5">
    <location>
        <begin position="76"/>
        <end position="95"/>
    </location>
</feature>
<keyword evidence="5" id="KW-1133">Transmembrane helix</keyword>
<dbReference type="Proteomes" id="UP000244552">
    <property type="component" value="Unassembled WGS sequence"/>
</dbReference>
<keyword evidence="5" id="KW-0812">Transmembrane</keyword>
<dbReference type="Pfam" id="PF00746">
    <property type="entry name" value="Gram_pos_anchor"/>
    <property type="match status" value="1"/>
</dbReference>
<evidence type="ECO:0000259" key="6">
    <source>
        <dbReference type="PROSITE" id="PS50847"/>
    </source>
</evidence>
<evidence type="ECO:0000256" key="2">
    <source>
        <dbReference type="ARBA" id="ARBA00022525"/>
    </source>
</evidence>
<organism evidence="7 8">
    <name type="scientific">Ligilactobacillus salivarius</name>
    <dbReference type="NCBI Taxonomy" id="1624"/>
    <lineage>
        <taxon>Bacteria</taxon>
        <taxon>Bacillati</taxon>
        <taxon>Bacillota</taxon>
        <taxon>Bacilli</taxon>
        <taxon>Lactobacillales</taxon>
        <taxon>Lactobacillaceae</taxon>
        <taxon>Ligilactobacillus</taxon>
    </lineage>
</organism>
<keyword evidence="2" id="KW-0964">Secreted</keyword>
<dbReference type="RefSeq" id="WP_003699045.1">
    <property type="nucleotide sequence ID" value="NZ_CBCRTQ010000006.1"/>
</dbReference>
<dbReference type="NCBIfam" id="TIGR01167">
    <property type="entry name" value="LPXTG_anchor"/>
    <property type="match status" value="1"/>
</dbReference>
<evidence type="ECO:0000256" key="5">
    <source>
        <dbReference type="SAM" id="Phobius"/>
    </source>
</evidence>
<protein>
    <recommendedName>
        <fullName evidence="6">Gram-positive cocci surface proteins LPxTG domain-containing protein</fullName>
    </recommendedName>
</protein>
<comment type="caution">
    <text evidence="7">The sequence shown here is derived from an EMBL/GenBank/DDBJ whole genome shotgun (WGS) entry which is preliminary data.</text>
</comment>
<accession>A0ABD6XH07</accession>
<name>A0ABD6XH07_9LACO</name>
<dbReference type="InterPro" id="IPR019931">
    <property type="entry name" value="LPXTG_anchor"/>
</dbReference>
<reference evidence="7 8" key="1">
    <citation type="journal article" date="2018" name="Genome Announc.">
        <title>Fifty-Six Draft Genome Sequences of 10 Lactobacillus Species from 22 Commercial Dietary Supplements.</title>
        <authorList>
            <person name="Gangiredla J."/>
            <person name="Barnaba T.J."/>
            <person name="Mammel M.K."/>
            <person name="Lacher D.W."/>
            <person name="Elkins C.A."/>
            <person name="Lampel K.A."/>
            <person name="Whitehouse C.A."/>
            <person name="Tartera C."/>
        </authorList>
    </citation>
    <scope>NUCLEOTIDE SEQUENCE [LARGE SCALE GENOMIC DNA]</scope>
    <source>
        <strain evidence="7 8">DS11_12</strain>
    </source>
</reference>
<gene>
    <name evidence="7" type="ORF">DBP89_06615</name>
</gene>
<proteinExistence type="predicted"/>